<sequence length="72" mass="8318">AIGAVTKKTIWTHNVTYFILKSSDNVTLLTTGKIRVCTFDEKKVQKLIRYDLQEIGTKAYRGNRRNILIFLT</sequence>
<reference evidence="1" key="1">
    <citation type="submission" date="2014-05" db="EMBL/GenBank/DDBJ databases">
        <authorList>
            <person name="Chronopoulou M."/>
        </authorList>
    </citation>
    <scope>NUCLEOTIDE SEQUENCE</scope>
    <source>
        <tissue evidence="1">Whole organism</tissue>
    </source>
</reference>
<accession>A0A0K2UB51</accession>
<proteinExistence type="predicted"/>
<protein>
    <submittedName>
        <fullName evidence="1">Uncharacterized protein</fullName>
    </submittedName>
</protein>
<evidence type="ECO:0000313" key="1">
    <source>
        <dbReference type="EMBL" id="CDW35453.1"/>
    </source>
</evidence>
<organism evidence="1">
    <name type="scientific">Lepeophtheirus salmonis</name>
    <name type="common">Salmon louse</name>
    <name type="synonym">Caligus salmonis</name>
    <dbReference type="NCBI Taxonomy" id="72036"/>
    <lineage>
        <taxon>Eukaryota</taxon>
        <taxon>Metazoa</taxon>
        <taxon>Ecdysozoa</taxon>
        <taxon>Arthropoda</taxon>
        <taxon>Crustacea</taxon>
        <taxon>Multicrustacea</taxon>
        <taxon>Hexanauplia</taxon>
        <taxon>Copepoda</taxon>
        <taxon>Siphonostomatoida</taxon>
        <taxon>Caligidae</taxon>
        <taxon>Lepeophtheirus</taxon>
    </lineage>
</organism>
<dbReference type="EMBL" id="HACA01018092">
    <property type="protein sequence ID" value="CDW35453.1"/>
    <property type="molecule type" value="Transcribed_RNA"/>
</dbReference>
<name>A0A0K2UB51_LEPSM</name>
<feature type="non-terminal residue" evidence="1">
    <location>
        <position position="1"/>
    </location>
</feature>
<dbReference type="AlphaFoldDB" id="A0A0K2UB51"/>